<dbReference type="PANTHER" id="PTHR43767:SF1">
    <property type="entry name" value="NONRIBOSOMAL PEPTIDE SYNTHASE PES1 (EUROFUNG)-RELATED"/>
    <property type="match status" value="1"/>
</dbReference>
<accession>A0A437J5S9</accession>
<dbReference type="InterPro" id="IPR045851">
    <property type="entry name" value="AMP-bd_C_sf"/>
</dbReference>
<dbReference type="Gene3D" id="3.40.50.12780">
    <property type="entry name" value="N-terminal domain of ligase-like"/>
    <property type="match status" value="1"/>
</dbReference>
<keyword evidence="3" id="KW-0436">Ligase</keyword>
<dbReference type="Pfam" id="PF13193">
    <property type="entry name" value="AMP-binding_C"/>
    <property type="match status" value="1"/>
</dbReference>
<name>A0A437J5S9_9SPHN</name>
<dbReference type="SUPFAM" id="SSF56801">
    <property type="entry name" value="Acetyl-CoA synthetase-like"/>
    <property type="match status" value="1"/>
</dbReference>
<evidence type="ECO:0000313" key="3">
    <source>
        <dbReference type="EMBL" id="RVT40277.1"/>
    </source>
</evidence>
<dbReference type="InterPro" id="IPR025110">
    <property type="entry name" value="AMP-bd_C"/>
</dbReference>
<evidence type="ECO:0000313" key="4">
    <source>
        <dbReference type="Proteomes" id="UP000282977"/>
    </source>
</evidence>
<dbReference type="PANTHER" id="PTHR43767">
    <property type="entry name" value="LONG-CHAIN-FATTY-ACID--COA LIGASE"/>
    <property type="match status" value="1"/>
</dbReference>
<dbReference type="InterPro" id="IPR042099">
    <property type="entry name" value="ANL_N_sf"/>
</dbReference>
<sequence length="547" mass="58675">MDRLARRRCLSEMTGTPPPLAKISDYVAWYAEATPAAEALVLGDRRLSYADLDAAVDALSRALIAAGVQPGDRVATLQTPSPDYLIAFLATSAIGAIWMGLNPKYRAAELDYVVSDARPCILLTRLHVGARDYQPEIAAMRAASPELRQVVAFDGATTGDIIGYDAFIADGRAVSDTEIAARRAAAGGRQPCLIVYTSGSTGRPKGAVLHHEGIVRFSIEQNRLWPVAPYRSLNFLPINHVGCTVDLATPCLVAGGAMIFMEQFDAAESVRIIARERISFIASVPSVFALQIATPEWAVTDFSSVQLMVWEGAAISADVLLQLAAKCARLATNYGMTETTSAITALAPITLAPADDPDVLLSSVGHPFPGVEVCLADETGAAVPDGAVGEIHARSPLNFLHYWNRPEDTAAAFTPDGFFRTGDLAERRADGRLRIVGRLKDMFKSGGYNVYPREVEEVIESHPAVALAAVVPMPDPLWQEAGVAFVVPRPGMATTPDEIIVWCRDRLANYKVPKQCAVREALPLLPIGKIDKVALRDEAAGSTVDSS</sequence>
<organism evidence="3 4">
    <name type="scientific">Sphingobium algorifonticola</name>
    <dbReference type="NCBI Taxonomy" id="2008318"/>
    <lineage>
        <taxon>Bacteria</taxon>
        <taxon>Pseudomonadati</taxon>
        <taxon>Pseudomonadota</taxon>
        <taxon>Alphaproteobacteria</taxon>
        <taxon>Sphingomonadales</taxon>
        <taxon>Sphingomonadaceae</taxon>
        <taxon>Sphingobium</taxon>
    </lineage>
</organism>
<evidence type="ECO:0000259" key="2">
    <source>
        <dbReference type="Pfam" id="PF13193"/>
    </source>
</evidence>
<dbReference type="InterPro" id="IPR050237">
    <property type="entry name" value="ATP-dep_AMP-bd_enzyme"/>
</dbReference>
<dbReference type="Pfam" id="PF00501">
    <property type="entry name" value="AMP-binding"/>
    <property type="match status" value="1"/>
</dbReference>
<dbReference type="AlphaFoldDB" id="A0A437J5S9"/>
<dbReference type="InterPro" id="IPR000873">
    <property type="entry name" value="AMP-dep_synth/lig_dom"/>
</dbReference>
<dbReference type="Gene3D" id="3.30.300.30">
    <property type="match status" value="1"/>
</dbReference>
<dbReference type="OrthoDB" id="9803968at2"/>
<dbReference type="GO" id="GO:0016878">
    <property type="term" value="F:acid-thiol ligase activity"/>
    <property type="evidence" value="ECO:0007669"/>
    <property type="project" value="UniProtKB-ARBA"/>
</dbReference>
<dbReference type="Proteomes" id="UP000282977">
    <property type="component" value="Unassembled WGS sequence"/>
</dbReference>
<gene>
    <name evidence="3" type="ORF">ENE74_13225</name>
</gene>
<protein>
    <submittedName>
        <fullName evidence="3">Long-chain fatty acid--CoA ligase</fullName>
    </submittedName>
</protein>
<comment type="caution">
    <text evidence="3">The sequence shown here is derived from an EMBL/GenBank/DDBJ whole genome shotgun (WGS) entry which is preliminary data.</text>
</comment>
<dbReference type="InterPro" id="IPR020845">
    <property type="entry name" value="AMP-binding_CS"/>
</dbReference>
<dbReference type="EMBL" id="RZUL01000004">
    <property type="protein sequence ID" value="RVT40277.1"/>
    <property type="molecule type" value="Genomic_DNA"/>
</dbReference>
<feature type="domain" description="AMP-binding enzyme C-terminal" evidence="2">
    <location>
        <begin position="454"/>
        <end position="529"/>
    </location>
</feature>
<keyword evidence="4" id="KW-1185">Reference proteome</keyword>
<feature type="domain" description="AMP-dependent synthetase/ligase" evidence="1">
    <location>
        <begin position="29"/>
        <end position="403"/>
    </location>
</feature>
<reference evidence="3 4" key="1">
    <citation type="submission" date="2019-01" db="EMBL/GenBank/DDBJ databases">
        <authorList>
            <person name="Chen W.-M."/>
        </authorList>
    </citation>
    <scope>NUCLEOTIDE SEQUENCE [LARGE SCALE GENOMIC DNA]</scope>
    <source>
        <strain evidence="3 4">TLA-22</strain>
    </source>
</reference>
<evidence type="ECO:0000259" key="1">
    <source>
        <dbReference type="Pfam" id="PF00501"/>
    </source>
</evidence>
<proteinExistence type="predicted"/>
<dbReference type="PROSITE" id="PS00455">
    <property type="entry name" value="AMP_BINDING"/>
    <property type="match status" value="1"/>
</dbReference>